<dbReference type="GO" id="GO:0016787">
    <property type="term" value="F:hydrolase activity"/>
    <property type="evidence" value="ECO:0007669"/>
    <property type="project" value="UniProtKB-KW"/>
</dbReference>
<keyword evidence="4" id="KW-1185">Reference proteome</keyword>
<dbReference type="Gene3D" id="3.20.20.80">
    <property type="entry name" value="Glycosidases"/>
    <property type="match status" value="2"/>
</dbReference>
<dbReference type="InterPro" id="IPR017853">
    <property type="entry name" value="GH"/>
</dbReference>
<sequence>MTVESAPVTTEPTDWWRHAVVYQIYIRSFADGNGDGVGDIAGIRSRLPYLADLGVDALWITPWYRSPMADGGYDVADFRAIAPEFGTLTEAERLIEEIHEHGLRLIVDIVPNHTSDRHRWFADALTAGPGSPERARYWFRPGRGPDGALPPNDWHSVFGGPAWTRLPDHVERRAEWYLHLFAPEQPDLNWTNPEVRAEFESILRFWFDRGIDGLRLDVAHGLAKHPLLPDIGLDPGAAEFGEGGGRHLGDHPHWDRDEVHEIYRDWRQIADSYAATPRGARMFVAEAWRIRTGGLARYLRPGELHTAFNFDFLKCPWNAGELRTCIDDHLAALTRVGAPATWVLSSHDLTRHVTRYGLNGDWTRRRSGLDAGAVDLALGTRRARAAALLMLALPGSAYLYQGEELGLPEVDDLPSDVLQDPIWERSGHRVHGRDGCRVPLPWSGAAPALGFGTAKPWLPQPPQWRELSVEAQTGDPDSTLELYRTALRFRRAHPALGEGLLRWLEAPAGVIAFGRGAGFTCLVNLTARPVPLPVHDEIHLTSRPLDDHLLPPDTAVWLHAR</sequence>
<dbReference type="PANTHER" id="PTHR10357:SF179">
    <property type="entry name" value="NEUTRAL AND BASIC AMINO ACID TRANSPORT PROTEIN RBAT"/>
    <property type="match status" value="1"/>
</dbReference>
<dbReference type="Proteomes" id="UP001596004">
    <property type="component" value="Unassembled WGS sequence"/>
</dbReference>
<organism evidence="3 4">
    <name type="scientific">Sphaerisporangium dianthi</name>
    <dbReference type="NCBI Taxonomy" id="1436120"/>
    <lineage>
        <taxon>Bacteria</taxon>
        <taxon>Bacillati</taxon>
        <taxon>Actinomycetota</taxon>
        <taxon>Actinomycetes</taxon>
        <taxon>Streptosporangiales</taxon>
        <taxon>Streptosporangiaceae</taxon>
        <taxon>Sphaerisporangium</taxon>
    </lineage>
</organism>
<feature type="domain" description="Glycosyl hydrolase family 13 catalytic" evidence="2">
    <location>
        <begin position="23"/>
        <end position="437"/>
    </location>
</feature>
<reference evidence="4" key="1">
    <citation type="journal article" date="2019" name="Int. J. Syst. Evol. Microbiol.">
        <title>The Global Catalogue of Microorganisms (GCM) 10K type strain sequencing project: providing services to taxonomists for standard genome sequencing and annotation.</title>
        <authorList>
            <consortium name="The Broad Institute Genomics Platform"/>
            <consortium name="The Broad Institute Genome Sequencing Center for Infectious Disease"/>
            <person name="Wu L."/>
            <person name="Ma J."/>
        </authorList>
    </citation>
    <scope>NUCLEOTIDE SEQUENCE [LARGE SCALE GENOMIC DNA]</scope>
    <source>
        <strain evidence="4">CGMCC 4.7132</strain>
    </source>
</reference>
<dbReference type="Pfam" id="PF00128">
    <property type="entry name" value="Alpha-amylase"/>
    <property type="match status" value="1"/>
</dbReference>
<proteinExistence type="inferred from homology"/>
<evidence type="ECO:0000313" key="3">
    <source>
        <dbReference type="EMBL" id="MFC4537016.1"/>
    </source>
</evidence>
<accession>A0ABV9CVQ2</accession>
<dbReference type="PANTHER" id="PTHR10357">
    <property type="entry name" value="ALPHA-AMYLASE FAMILY MEMBER"/>
    <property type="match status" value="1"/>
</dbReference>
<dbReference type="CDD" id="cd11332">
    <property type="entry name" value="AmyAc_OligoGlu_TS"/>
    <property type="match status" value="1"/>
</dbReference>
<keyword evidence="3" id="KW-0378">Hydrolase</keyword>
<dbReference type="SUPFAM" id="SSF51445">
    <property type="entry name" value="(Trans)glycosidases"/>
    <property type="match status" value="1"/>
</dbReference>
<dbReference type="RefSeq" id="WP_380852555.1">
    <property type="nucleotide sequence ID" value="NZ_JBHSFP010000070.1"/>
</dbReference>
<evidence type="ECO:0000313" key="4">
    <source>
        <dbReference type="Proteomes" id="UP001596004"/>
    </source>
</evidence>
<protein>
    <submittedName>
        <fullName evidence="3">Alpha-amylase family glycosyl hydrolase</fullName>
    </submittedName>
</protein>
<dbReference type="InterPro" id="IPR045857">
    <property type="entry name" value="O16G_dom_2"/>
</dbReference>
<dbReference type="SMART" id="SM00642">
    <property type="entry name" value="Aamy"/>
    <property type="match status" value="1"/>
</dbReference>
<comment type="caution">
    <text evidence="3">The sequence shown here is derived from an EMBL/GenBank/DDBJ whole genome shotgun (WGS) entry which is preliminary data.</text>
</comment>
<name>A0ABV9CVQ2_9ACTN</name>
<dbReference type="EMBL" id="JBHSFP010000070">
    <property type="protein sequence ID" value="MFC4537016.1"/>
    <property type="molecule type" value="Genomic_DNA"/>
</dbReference>
<evidence type="ECO:0000256" key="1">
    <source>
        <dbReference type="ARBA" id="ARBA00008061"/>
    </source>
</evidence>
<dbReference type="InterPro" id="IPR006047">
    <property type="entry name" value="GH13_cat_dom"/>
</dbReference>
<dbReference type="Gene3D" id="3.90.400.10">
    <property type="entry name" value="Oligo-1,6-glucosidase, Domain 2"/>
    <property type="match status" value="1"/>
</dbReference>
<evidence type="ECO:0000259" key="2">
    <source>
        <dbReference type="SMART" id="SM00642"/>
    </source>
</evidence>
<comment type="similarity">
    <text evidence="1">Belongs to the glycosyl hydrolase 13 family.</text>
</comment>
<gene>
    <name evidence="3" type="ORF">ACFO60_40115</name>
</gene>